<organism evidence="2 3">
    <name type="scientific">Penicillium canariense</name>
    <dbReference type="NCBI Taxonomy" id="189055"/>
    <lineage>
        <taxon>Eukaryota</taxon>
        <taxon>Fungi</taxon>
        <taxon>Dikarya</taxon>
        <taxon>Ascomycota</taxon>
        <taxon>Pezizomycotina</taxon>
        <taxon>Eurotiomycetes</taxon>
        <taxon>Eurotiomycetidae</taxon>
        <taxon>Eurotiales</taxon>
        <taxon>Aspergillaceae</taxon>
        <taxon>Penicillium</taxon>
    </lineage>
</organism>
<gene>
    <name evidence="2" type="ORF">N7482_003737</name>
</gene>
<sequence length="604" mass="67961">MRVGSQVYCKGENDEYKLLPILRSENDYIEEMASNGYFVAVSTRRAISKTDIEFPESVAGPETVLDCAEIVMQERESVMRLLDEVATGNVAESTQPTTVASKSDIWARASVSSASSISLEDADDLDAEPWSQRDQALDAESDSEHTDELLYSSSDSVSSNTAYTSWSEASTESLSEEMEDDEQWNDWGNERITLEELQHEREELSSEADSSDSDDENAALLSDTEIKSNLSEEHNAQGFFGDQATLQEAYSDVESRYSPSEYSACSDSQEGSDNEERALFEELLLGNKTTKGEGTKRTNIRIYDPTRLTDEPIFHYTCFIKGGLFGSPPAFHPSKPLLVWPLGDGEILFANYDRKTYFTRELCRSQSRSCHIFIKTQFSRDGRHLHFAALEGSATEKKEGEPDSALLSLQVSTHRLSDSKTARSPPRLVFRTTVDLGRVTNIPVSNLPYFLTWTDDELFFTQRDRKLDIIRIPLFRSPDSTDANVCSLQDPIFLPRSVEARNMYFFPAREAPPKSGRKKDEKSATLILGSYCSLPTQGVVVPKHMHYPPIAASLRENQDLTWMCRAAFNETRSSQPVNSACGRLKGKFESFDREEDCDIVPYLY</sequence>
<evidence type="ECO:0000256" key="1">
    <source>
        <dbReference type="SAM" id="MobiDB-lite"/>
    </source>
</evidence>
<comment type="caution">
    <text evidence="2">The sequence shown here is derived from an EMBL/GenBank/DDBJ whole genome shotgun (WGS) entry which is preliminary data.</text>
</comment>
<reference evidence="2" key="2">
    <citation type="journal article" date="2023" name="IMA Fungus">
        <title>Comparative genomic study of the Penicillium genus elucidates a diverse pangenome and 15 lateral gene transfer events.</title>
        <authorList>
            <person name="Petersen C."/>
            <person name="Sorensen T."/>
            <person name="Nielsen M.R."/>
            <person name="Sondergaard T.E."/>
            <person name="Sorensen J.L."/>
            <person name="Fitzpatrick D.A."/>
            <person name="Frisvad J.C."/>
            <person name="Nielsen K.L."/>
        </authorList>
    </citation>
    <scope>NUCLEOTIDE SEQUENCE</scope>
    <source>
        <strain evidence="2">IBT 26290</strain>
    </source>
</reference>
<feature type="region of interest" description="Disordered" evidence="1">
    <location>
        <begin position="132"/>
        <end position="183"/>
    </location>
</feature>
<dbReference type="RefSeq" id="XP_056544604.1">
    <property type="nucleotide sequence ID" value="XM_056685862.1"/>
</dbReference>
<evidence type="ECO:0000313" key="2">
    <source>
        <dbReference type="EMBL" id="KAJ5168143.1"/>
    </source>
</evidence>
<dbReference type="GeneID" id="81425038"/>
<accession>A0A9W9LPW4</accession>
<dbReference type="OrthoDB" id="21416at2759"/>
<proteinExistence type="predicted"/>
<dbReference type="AlphaFoldDB" id="A0A9W9LPW4"/>
<keyword evidence="3" id="KW-1185">Reference proteome</keyword>
<feature type="compositionally biased region" description="Polar residues" evidence="1">
    <location>
        <begin position="160"/>
        <end position="173"/>
    </location>
</feature>
<reference evidence="2" key="1">
    <citation type="submission" date="2022-11" db="EMBL/GenBank/DDBJ databases">
        <authorList>
            <person name="Petersen C."/>
        </authorList>
    </citation>
    <scope>NUCLEOTIDE SEQUENCE</scope>
    <source>
        <strain evidence="2">IBT 26290</strain>
    </source>
</reference>
<evidence type="ECO:0000313" key="3">
    <source>
        <dbReference type="Proteomes" id="UP001149163"/>
    </source>
</evidence>
<protein>
    <submittedName>
        <fullName evidence="2">Uncharacterized protein</fullName>
    </submittedName>
</protein>
<dbReference type="Proteomes" id="UP001149163">
    <property type="component" value="Unassembled WGS sequence"/>
</dbReference>
<name>A0A9W9LPW4_9EURO</name>
<feature type="compositionally biased region" description="Acidic residues" evidence="1">
    <location>
        <begin position="174"/>
        <end position="183"/>
    </location>
</feature>
<dbReference type="EMBL" id="JAPQKN010000002">
    <property type="protein sequence ID" value="KAJ5168143.1"/>
    <property type="molecule type" value="Genomic_DNA"/>
</dbReference>